<reference evidence="4" key="1">
    <citation type="journal article" date="2019" name="Int. J. Syst. Evol. Microbiol.">
        <title>The Global Catalogue of Microorganisms (GCM) 10K type strain sequencing project: providing services to taxonomists for standard genome sequencing and annotation.</title>
        <authorList>
            <consortium name="The Broad Institute Genomics Platform"/>
            <consortium name="The Broad Institute Genome Sequencing Center for Infectious Disease"/>
            <person name="Wu L."/>
            <person name="Ma J."/>
        </authorList>
    </citation>
    <scope>NUCLEOTIDE SEQUENCE [LARGE SCALE GENOMIC DNA]</scope>
    <source>
        <strain evidence="4">JCM 17555</strain>
    </source>
</reference>
<keyword evidence="2" id="KW-0489">Methyltransferase</keyword>
<keyword evidence="2" id="KW-0808">Transferase</keyword>
<accession>A0ABP7PTL0</accession>
<comment type="function">
    <text evidence="2">Catalyzes the methyl esterification of L-isoaspartyl residues in peptides and proteins that result from spontaneous decomposition of normal L-aspartyl and L-asparaginyl residues. It plays a role in the repair and/or degradation of damaged proteins.</text>
</comment>
<dbReference type="PROSITE" id="PS01279">
    <property type="entry name" value="PCMT"/>
    <property type="match status" value="1"/>
</dbReference>
<dbReference type="Pfam" id="PF05139">
    <property type="entry name" value="Erythro_esteras"/>
    <property type="match status" value="1"/>
</dbReference>
<dbReference type="Gene3D" id="3.30.1870.10">
    <property type="entry name" value="EreA-like, domain 2"/>
    <property type="match status" value="1"/>
</dbReference>
<dbReference type="InterPro" id="IPR052036">
    <property type="entry name" value="Hydrolase/PRTase-associated"/>
</dbReference>
<dbReference type="SUPFAM" id="SSF53335">
    <property type="entry name" value="S-adenosyl-L-methionine-dependent methyltransferases"/>
    <property type="match status" value="1"/>
</dbReference>
<dbReference type="EC" id="2.1.1.77" evidence="2"/>
<dbReference type="NCBIfam" id="NF001453">
    <property type="entry name" value="PRK00312.1"/>
    <property type="match status" value="1"/>
</dbReference>
<dbReference type="CDD" id="cd14728">
    <property type="entry name" value="Ere-like"/>
    <property type="match status" value="1"/>
</dbReference>
<dbReference type="Gene3D" id="1.20.1440.30">
    <property type="entry name" value="Biosynthetic Protein domain"/>
    <property type="match status" value="1"/>
</dbReference>
<sequence>MAIFAQDSQKLAERRNSMVDRQIAARGVRSKNVLQAMRTVPREKFLPQSSVDRAYDDSPLPIAAGQTISQPYIVALMTEALQLEGGERVLEVGAGSGYAAAVLAEIASEVYTIERHASLAEKAKRTLARVGYENVKVICGDGTLGWPDGAPYDAITVAAGAPVVPETLRQQLKTGGRLVIPVGDRNSHQALLRITRLGKNEFREEHLSDVRFVPLIGEAGWREKTGRGDQQGTQRTSQQALEKLPEEARLIAEAAEPFESIDSAKLDALLERIGDSKVVLIGEASHGTSEFYTMRARITQALIEKKGFNIVAAEADWPDASRINQYVRHLESPEARWQTFARFPTWMWRNREVQAFVDWLHEHNGNVAEQERAGFYGLDLYSLYTSIEAVLEYLDKKDPEAAELAREQYGCLLPWEPDPAAYGRAAASSRYKDCEGEVTAALQDLLKQRIEQANGSKTDRAEFYLDAVQNARLVANAEEYYRTMYSGYSDSWNLRDSHMFETLEALLAHHGPDAKAVVWEHNSHVGNAKGTDMPARGQLNVGQLCRERFGTDVYIIGFGTHTGTVAAADDWGDDMQIKTVRPSLERSWERLCHDTQIPRFMLPLRDPASQDLARLLSKERLERAIGVIYRPQTERASHYFGARLGKQFDEYIWFDESRAVEPLETTEVDNFPDTYPFAI</sequence>
<evidence type="ECO:0000256" key="1">
    <source>
        <dbReference type="ARBA" id="ARBA00005369"/>
    </source>
</evidence>
<name>A0ABP7PTL0_9GAMM</name>
<dbReference type="SUPFAM" id="SSF159501">
    <property type="entry name" value="EreA/ChaN-like"/>
    <property type="match status" value="1"/>
</dbReference>
<dbReference type="Proteomes" id="UP001501337">
    <property type="component" value="Unassembled WGS sequence"/>
</dbReference>
<evidence type="ECO:0000256" key="2">
    <source>
        <dbReference type="HAMAP-Rule" id="MF_00090"/>
    </source>
</evidence>
<dbReference type="PANTHER" id="PTHR31299:SF0">
    <property type="entry name" value="ESTERASE, PUTATIVE (AFU_ORTHOLOGUE AFUA_1G05850)-RELATED"/>
    <property type="match status" value="1"/>
</dbReference>
<gene>
    <name evidence="2" type="primary">pcm</name>
    <name evidence="3" type="ORF">GCM10022278_29900</name>
</gene>
<dbReference type="RefSeq" id="WP_344807768.1">
    <property type="nucleotide sequence ID" value="NZ_BAABBO010000012.1"/>
</dbReference>
<comment type="caution">
    <text evidence="3">The sequence shown here is derived from an EMBL/GenBank/DDBJ whole genome shotgun (WGS) entry which is preliminary data.</text>
</comment>
<dbReference type="InterPro" id="IPR029063">
    <property type="entry name" value="SAM-dependent_MTases_sf"/>
</dbReference>
<keyword evidence="2" id="KW-0949">S-adenosyl-L-methionine</keyword>
<comment type="similarity">
    <text evidence="1 2">Belongs to the methyltransferase superfamily. L-isoaspartyl/D-aspartyl protein methyltransferase family.</text>
</comment>
<keyword evidence="4" id="KW-1185">Reference proteome</keyword>
<dbReference type="HAMAP" id="MF_00090">
    <property type="entry name" value="PIMT"/>
    <property type="match status" value="1"/>
</dbReference>
<organism evidence="3 4">
    <name type="scientific">Allohahella marinimesophila</name>
    <dbReference type="NCBI Taxonomy" id="1054972"/>
    <lineage>
        <taxon>Bacteria</taxon>
        <taxon>Pseudomonadati</taxon>
        <taxon>Pseudomonadota</taxon>
        <taxon>Gammaproteobacteria</taxon>
        <taxon>Oceanospirillales</taxon>
        <taxon>Hahellaceae</taxon>
        <taxon>Allohahella</taxon>
    </lineage>
</organism>
<comment type="catalytic activity">
    <reaction evidence="2">
        <text>[protein]-L-isoaspartate + S-adenosyl-L-methionine = [protein]-L-isoaspartate alpha-methyl ester + S-adenosyl-L-homocysteine</text>
        <dbReference type="Rhea" id="RHEA:12705"/>
        <dbReference type="Rhea" id="RHEA-COMP:12143"/>
        <dbReference type="Rhea" id="RHEA-COMP:12144"/>
        <dbReference type="ChEBI" id="CHEBI:57856"/>
        <dbReference type="ChEBI" id="CHEBI:59789"/>
        <dbReference type="ChEBI" id="CHEBI:90596"/>
        <dbReference type="ChEBI" id="CHEBI:90598"/>
        <dbReference type="EC" id="2.1.1.77"/>
    </reaction>
</comment>
<dbReference type="CDD" id="cd02440">
    <property type="entry name" value="AdoMet_MTases"/>
    <property type="match status" value="1"/>
</dbReference>
<dbReference type="InterPro" id="IPR007815">
    <property type="entry name" value="Emycin_Estase"/>
</dbReference>
<proteinExistence type="inferred from homology"/>
<dbReference type="PANTHER" id="PTHR31299">
    <property type="entry name" value="ESTERASE, PUTATIVE (AFU_ORTHOLOGUE AFUA_1G05850)-RELATED"/>
    <property type="match status" value="1"/>
</dbReference>
<protein>
    <recommendedName>
        <fullName evidence="2">Protein-L-isoaspartate O-methyltransferase</fullName>
        <ecNumber evidence="2">2.1.1.77</ecNumber>
    </recommendedName>
    <alternativeName>
        <fullName evidence="2">L-isoaspartyl protein carboxyl methyltransferase</fullName>
    </alternativeName>
    <alternativeName>
        <fullName evidence="2">Protein L-isoaspartyl methyltransferase</fullName>
    </alternativeName>
    <alternativeName>
        <fullName evidence="2">Protein-beta-aspartate methyltransferase</fullName>
        <shortName evidence="2">PIMT</shortName>
    </alternativeName>
</protein>
<evidence type="ECO:0000313" key="4">
    <source>
        <dbReference type="Proteomes" id="UP001501337"/>
    </source>
</evidence>
<dbReference type="EMBL" id="BAABBO010000012">
    <property type="protein sequence ID" value="GAA3970266.1"/>
    <property type="molecule type" value="Genomic_DNA"/>
</dbReference>
<dbReference type="InterPro" id="IPR000682">
    <property type="entry name" value="PCMT"/>
</dbReference>
<feature type="active site" evidence="2">
    <location>
        <position position="69"/>
    </location>
</feature>
<evidence type="ECO:0000313" key="3">
    <source>
        <dbReference type="EMBL" id="GAA3970266.1"/>
    </source>
</evidence>
<keyword evidence="2" id="KW-0963">Cytoplasm</keyword>
<comment type="subcellular location">
    <subcellularLocation>
        <location evidence="2">Cytoplasm</location>
    </subcellularLocation>
</comment>
<dbReference type="Pfam" id="PF01135">
    <property type="entry name" value="PCMT"/>
    <property type="match status" value="1"/>
</dbReference>
<dbReference type="NCBIfam" id="TIGR00080">
    <property type="entry name" value="pimt"/>
    <property type="match status" value="1"/>
</dbReference>
<dbReference type="Gene3D" id="3.40.50.150">
    <property type="entry name" value="Vaccinia Virus protein VP39"/>
    <property type="match status" value="1"/>
</dbReference>
<dbReference type="Gene3D" id="3.40.1660.10">
    <property type="entry name" value="EreA-like (biosynthetic domain)"/>
    <property type="match status" value="1"/>
</dbReference>